<dbReference type="Pfam" id="PF00239">
    <property type="entry name" value="Resolvase"/>
    <property type="match status" value="1"/>
</dbReference>
<sequence length="521" mass="59745">MTIKETTVHESQVHSPRLRAALYLRKSRADLEAEARGDGETLAKHHRALCELAGQHDVEIRRAYQEIASGEHILERPQMQQLLHDVSNGLYDLVLCMDLDRLGRGNLIDQGVIQETFKRSGTRIVTPRKIYDLRDELDEEWTEFESFLARRELKLITRRMQRGREQSVKAGRSISKRPPYGYLRTDELKLIPDPQTAPVVKWIYALASNSLGPSAIAERLRAMALPSPSGNALWSPSTVRFILLNPVYRGALVWGRVRSHKVREMERARYHRVVMEPDAWIVREENHEPIVDCATWERVNNESKRPPTCASANNKKKIHPLAGLIFCATCKRAMVRQPVKNRPHNALRCATKGCPTRSARYELVLHAVQRALSDQFRGVAITPNPEQTEFTAVSDSLAHVIARTRQAREEQLKRICEMYEQGVYTRTQFQARYDEVAEQLRQANESLEALKQERNETNHKTNRAKSALNARARCEPSHLFLSCKGDDLRALLIKSVRRIEYTRTLNDTGGECPRLNVELLF</sequence>
<feature type="domain" description="Resolvase/invertase-type recombinase catalytic" evidence="2">
    <location>
        <begin position="19"/>
        <end position="171"/>
    </location>
</feature>
<dbReference type="Pfam" id="PF13408">
    <property type="entry name" value="Zn_ribbon_recom"/>
    <property type="match status" value="1"/>
</dbReference>
<evidence type="ECO:0000313" key="5">
    <source>
        <dbReference type="Proteomes" id="UP000077421"/>
    </source>
</evidence>
<dbReference type="InterPro" id="IPR038109">
    <property type="entry name" value="DNA_bind_recomb_sf"/>
</dbReference>
<dbReference type="OrthoDB" id="65783at2"/>
<dbReference type="RefSeq" id="WP_067564514.1">
    <property type="nucleotide sequence ID" value="NZ_LSUQ01000022.1"/>
</dbReference>
<protein>
    <recommendedName>
        <fullName evidence="6">Recombinase family protein</fullName>
    </recommendedName>
</protein>
<dbReference type="PANTHER" id="PTHR30461">
    <property type="entry name" value="DNA-INVERTASE FROM LAMBDOID PROPHAGE"/>
    <property type="match status" value="1"/>
</dbReference>
<feature type="coiled-coil region" evidence="1">
    <location>
        <begin position="426"/>
        <end position="467"/>
    </location>
</feature>
<dbReference type="Pfam" id="PF07508">
    <property type="entry name" value="Recombinase"/>
    <property type="match status" value="1"/>
</dbReference>
<dbReference type="SUPFAM" id="SSF53041">
    <property type="entry name" value="Resolvase-like"/>
    <property type="match status" value="1"/>
</dbReference>
<evidence type="ECO:0000259" key="2">
    <source>
        <dbReference type="PROSITE" id="PS51736"/>
    </source>
</evidence>
<dbReference type="InterPro" id="IPR011109">
    <property type="entry name" value="DNA_bind_recombinase_dom"/>
</dbReference>
<dbReference type="InterPro" id="IPR050639">
    <property type="entry name" value="SSR_resolvase"/>
</dbReference>
<evidence type="ECO:0000259" key="3">
    <source>
        <dbReference type="PROSITE" id="PS51737"/>
    </source>
</evidence>
<dbReference type="Proteomes" id="UP000077421">
    <property type="component" value="Unassembled WGS sequence"/>
</dbReference>
<keyword evidence="1" id="KW-0175">Coiled coil</keyword>
<dbReference type="PANTHER" id="PTHR30461:SF23">
    <property type="entry name" value="DNA RECOMBINASE-RELATED"/>
    <property type="match status" value="1"/>
</dbReference>
<reference evidence="4 5" key="1">
    <citation type="submission" date="2016-02" db="EMBL/GenBank/DDBJ databases">
        <title>Draft genome sequence of Acidibacillus ferrooxidans SLC66.</title>
        <authorList>
            <person name="Oliveira G."/>
            <person name="Nancucheo I."/>
            <person name="Dall'Agnol H."/>
            <person name="Johnson B."/>
            <person name="Oliveira R."/>
            <person name="Nunes G.L."/>
            <person name="Tzotzos G."/>
            <person name="Orellana S.C."/>
            <person name="Salim A.C."/>
            <person name="Araujo F.M."/>
        </authorList>
    </citation>
    <scope>NUCLEOTIDE SEQUENCE [LARGE SCALE GENOMIC DNA]</scope>
    <source>
        <strain evidence="4 5">SLC66</strain>
    </source>
</reference>
<evidence type="ECO:0000313" key="4">
    <source>
        <dbReference type="EMBL" id="OAG93821.1"/>
    </source>
</evidence>
<evidence type="ECO:0008006" key="6">
    <source>
        <dbReference type="Google" id="ProtNLM"/>
    </source>
</evidence>
<comment type="caution">
    <text evidence="4">The sequence shown here is derived from an EMBL/GenBank/DDBJ whole genome shotgun (WGS) entry which is preliminary data.</text>
</comment>
<dbReference type="InterPro" id="IPR036162">
    <property type="entry name" value="Resolvase-like_N_sf"/>
</dbReference>
<dbReference type="SMART" id="SM00857">
    <property type="entry name" value="Resolvase"/>
    <property type="match status" value="1"/>
</dbReference>
<name>A0A853KBI5_9BACL</name>
<dbReference type="CDD" id="cd00338">
    <property type="entry name" value="Ser_Recombinase"/>
    <property type="match status" value="1"/>
</dbReference>
<dbReference type="AlphaFoldDB" id="A0A853KBI5"/>
<organism evidence="4 5">
    <name type="scientific">Ferroacidibacillus organovorans</name>
    <dbReference type="NCBI Taxonomy" id="1765683"/>
    <lineage>
        <taxon>Bacteria</taxon>
        <taxon>Bacillati</taxon>
        <taxon>Bacillota</taxon>
        <taxon>Bacilli</taxon>
        <taxon>Bacillales</taxon>
        <taxon>Alicyclobacillaceae</taxon>
        <taxon>Ferroacidibacillus</taxon>
    </lineage>
</organism>
<dbReference type="InterPro" id="IPR006119">
    <property type="entry name" value="Resolv_N"/>
</dbReference>
<dbReference type="EMBL" id="LSUQ01000022">
    <property type="protein sequence ID" value="OAG93821.1"/>
    <property type="molecule type" value="Genomic_DNA"/>
</dbReference>
<dbReference type="GO" id="GO:0000150">
    <property type="term" value="F:DNA strand exchange activity"/>
    <property type="evidence" value="ECO:0007669"/>
    <property type="project" value="InterPro"/>
</dbReference>
<dbReference type="GO" id="GO:0003677">
    <property type="term" value="F:DNA binding"/>
    <property type="evidence" value="ECO:0007669"/>
    <property type="project" value="InterPro"/>
</dbReference>
<dbReference type="Gene3D" id="3.40.50.1390">
    <property type="entry name" value="Resolvase, N-terminal catalytic domain"/>
    <property type="match status" value="1"/>
</dbReference>
<dbReference type="Gene3D" id="3.90.1750.20">
    <property type="entry name" value="Putative Large Serine Recombinase, Chain B, Domain 2"/>
    <property type="match status" value="1"/>
</dbReference>
<dbReference type="PROSITE" id="PS51737">
    <property type="entry name" value="RECOMBINASE_DNA_BIND"/>
    <property type="match status" value="1"/>
</dbReference>
<accession>A0A853KBI5</accession>
<dbReference type="InterPro" id="IPR025827">
    <property type="entry name" value="Zn_ribbon_recom_dom"/>
</dbReference>
<dbReference type="PROSITE" id="PS51736">
    <property type="entry name" value="RECOMBINASES_3"/>
    <property type="match status" value="1"/>
</dbReference>
<feature type="domain" description="Recombinase" evidence="3">
    <location>
        <begin position="179"/>
        <end position="309"/>
    </location>
</feature>
<proteinExistence type="predicted"/>
<gene>
    <name evidence="4" type="ORF">AYW79_08500</name>
</gene>
<evidence type="ECO:0000256" key="1">
    <source>
        <dbReference type="SAM" id="Coils"/>
    </source>
</evidence>